<comment type="caution">
    <text evidence="12">The sequence shown here is derived from an EMBL/GenBank/DDBJ whole genome shotgun (WGS) entry which is preliminary data.</text>
</comment>
<dbReference type="Proteomes" id="UP001176021">
    <property type="component" value="Unassembled WGS sequence"/>
</dbReference>
<evidence type="ECO:0000313" key="13">
    <source>
        <dbReference type="Proteomes" id="UP001176021"/>
    </source>
</evidence>
<evidence type="ECO:0000313" key="12">
    <source>
        <dbReference type="EMBL" id="MDO0821730.1"/>
    </source>
</evidence>
<evidence type="ECO:0000256" key="6">
    <source>
        <dbReference type="ARBA" id="ARBA00022801"/>
    </source>
</evidence>
<keyword evidence="4" id="KW-0808">Transferase</keyword>
<evidence type="ECO:0000256" key="2">
    <source>
        <dbReference type="ARBA" id="ARBA00003215"/>
    </source>
</evidence>
<evidence type="ECO:0000256" key="1">
    <source>
        <dbReference type="ARBA" id="ARBA00000553"/>
    </source>
</evidence>
<comment type="catalytic activity">
    <reaction evidence="8">
        <text>adenosine + H2O + H(+) = inosine + NH4(+)</text>
        <dbReference type="Rhea" id="RHEA:24408"/>
        <dbReference type="ChEBI" id="CHEBI:15377"/>
        <dbReference type="ChEBI" id="CHEBI:15378"/>
        <dbReference type="ChEBI" id="CHEBI:16335"/>
        <dbReference type="ChEBI" id="CHEBI:17596"/>
        <dbReference type="ChEBI" id="CHEBI:28938"/>
        <dbReference type="EC" id="3.5.4.4"/>
    </reaction>
    <physiologicalReaction direction="left-to-right" evidence="8">
        <dbReference type="Rhea" id="RHEA:24409"/>
    </physiologicalReaction>
</comment>
<dbReference type="Gene3D" id="3.60.140.10">
    <property type="entry name" value="CNF1/YfiH-like putative cysteine hydrolases"/>
    <property type="match status" value="1"/>
</dbReference>
<protein>
    <recommendedName>
        <fullName evidence="11">Purine nucleoside phosphorylase</fullName>
    </recommendedName>
</protein>
<dbReference type="Pfam" id="PF02578">
    <property type="entry name" value="Cu-oxidase_4"/>
    <property type="match status" value="1"/>
</dbReference>
<keyword evidence="6" id="KW-0378">Hydrolase</keyword>
<comment type="catalytic activity">
    <reaction evidence="10">
        <text>S-methyl-5'-thioadenosine + phosphate = 5-(methylsulfanyl)-alpha-D-ribose 1-phosphate + adenine</text>
        <dbReference type="Rhea" id="RHEA:11852"/>
        <dbReference type="ChEBI" id="CHEBI:16708"/>
        <dbReference type="ChEBI" id="CHEBI:17509"/>
        <dbReference type="ChEBI" id="CHEBI:43474"/>
        <dbReference type="ChEBI" id="CHEBI:58533"/>
        <dbReference type="EC" id="2.4.2.28"/>
    </reaction>
    <physiologicalReaction direction="left-to-right" evidence="10">
        <dbReference type="Rhea" id="RHEA:11853"/>
    </physiologicalReaction>
</comment>
<comment type="catalytic activity">
    <reaction evidence="9">
        <text>adenosine + phosphate = alpha-D-ribose 1-phosphate + adenine</text>
        <dbReference type="Rhea" id="RHEA:27642"/>
        <dbReference type="ChEBI" id="CHEBI:16335"/>
        <dbReference type="ChEBI" id="CHEBI:16708"/>
        <dbReference type="ChEBI" id="CHEBI:43474"/>
        <dbReference type="ChEBI" id="CHEBI:57720"/>
        <dbReference type="EC" id="2.4.2.1"/>
    </reaction>
    <physiologicalReaction direction="left-to-right" evidence="9">
        <dbReference type="Rhea" id="RHEA:27643"/>
    </physiologicalReaction>
</comment>
<evidence type="ECO:0000256" key="9">
    <source>
        <dbReference type="ARBA" id="ARBA00048968"/>
    </source>
</evidence>
<keyword evidence="13" id="KW-1185">Reference proteome</keyword>
<evidence type="ECO:0000256" key="5">
    <source>
        <dbReference type="ARBA" id="ARBA00022723"/>
    </source>
</evidence>
<dbReference type="RefSeq" id="WP_301997890.1">
    <property type="nucleotide sequence ID" value="NZ_JAMJEV010000002.1"/>
</dbReference>
<evidence type="ECO:0000256" key="8">
    <source>
        <dbReference type="ARBA" id="ARBA00047989"/>
    </source>
</evidence>
<sequence>MSWKWYNTGSLTCLTVPKWQVAGIDLGFSTRVGGASMGPYDALNLGLHVGDDPNAVLENRKRWFDHWGVPSTGVAVGEQVHGTNVIWVKETDGGRGSNELGTAIPAVDGLVTQSTIGLMAFFADCVPLYFYYPDLQAVGIVHAGWKGTASKIGQRALECFEKVGGRTENAWVAIGPSIGPCCYSVDERVAEQFRSNYDKTPFLVPQEDGHYLLDLWEANRTLFLESGVRPENIDVAAICTADNQEWFFSHRRDGARTGRMAGWIRMRSTKHEARSTKHEGIKCSIHVHRTSSLD</sequence>
<evidence type="ECO:0000256" key="10">
    <source>
        <dbReference type="ARBA" id="ARBA00049893"/>
    </source>
</evidence>
<dbReference type="PANTHER" id="PTHR30616">
    <property type="entry name" value="UNCHARACTERIZED PROTEIN YFIH"/>
    <property type="match status" value="1"/>
</dbReference>
<organism evidence="12 13">
    <name type="scientific">Desulfosporosinus nitroreducens</name>
    <dbReference type="NCBI Taxonomy" id="2018668"/>
    <lineage>
        <taxon>Bacteria</taxon>
        <taxon>Bacillati</taxon>
        <taxon>Bacillota</taxon>
        <taxon>Clostridia</taxon>
        <taxon>Eubacteriales</taxon>
        <taxon>Desulfitobacteriaceae</taxon>
        <taxon>Desulfosporosinus</taxon>
    </lineage>
</organism>
<dbReference type="NCBIfam" id="TIGR00726">
    <property type="entry name" value="peptidoglycan editing factor PgeF"/>
    <property type="match status" value="1"/>
</dbReference>
<evidence type="ECO:0000256" key="3">
    <source>
        <dbReference type="ARBA" id="ARBA00007353"/>
    </source>
</evidence>
<keyword evidence="5" id="KW-0479">Metal-binding</keyword>
<reference evidence="12" key="1">
    <citation type="submission" date="2022-05" db="EMBL/GenBank/DDBJ databases">
        <title>Expanded diversity of anoxic marine methylotrophy in a Black Sea sulfate reducing microorganism.</title>
        <authorList>
            <person name="Fischer P.Q."/>
            <person name="Stams A.J.M."/>
            <person name="Villanueva L."/>
            <person name="Sousa D.Z."/>
        </authorList>
    </citation>
    <scope>NUCLEOTIDE SEQUENCE</scope>
    <source>
        <strain evidence="12">P130</strain>
    </source>
</reference>
<accession>A0ABT8QM67</accession>
<dbReference type="PANTHER" id="PTHR30616:SF2">
    <property type="entry name" value="PURINE NUCLEOSIDE PHOSPHORYLASE LACC1"/>
    <property type="match status" value="1"/>
</dbReference>
<dbReference type="InterPro" id="IPR003730">
    <property type="entry name" value="Cu_polyphenol_OxRdtase"/>
</dbReference>
<evidence type="ECO:0000256" key="7">
    <source>
        <dbReference type="ARBA" id="ARBA00022833"/>
    </source>
</evidence>
<gene>
    <name evidence="12" type="primary">pgeF</name>
    <name evidence="12" type="ORF">M8H41_02495</name>
</gene>
<evidence type="ECO:0000256" key="4">
    <source>
        <dbReference type="ARBA" id="ARBA00022679"/>
    </source>
</evidence>
<keyword evidence="7" id="KW-0862">Zinc</keyword>
<dbReference type="InterPro" id="IPR011324">
    <property type="entry name" value="Cytotoxic_necrot_fac-like_cat"/>
</dbReference>
<proteinExistence type="inferred from homology"/>
<name>A0ABT8QM67_9FIRM</name>
<comment type="function">
    <text evidence="2">Purine nucleoside enzyme that catalyzes the phosphorolysis of adenosine and inosine nucleosides, yielding D-ribose 1-phosphate and the respective free bases, adenine and hypoxanthine. Also catalyzes the phosphorolysis of S-methyl-5'-thioadenosine into adenine and S-methyl-5-thio-alpha-D-ribose 1-phosphate. Also has adenosine deaminase activity.</text>
</comment>
<dbReference type="InterPro" id="IPR038371">
    <property type="entry name" value="Cu_polyphenol_OxRdtase_sf"/>
</dbReference>
<comment type="catalytic activity">
    <reaction evidence="1">
        <text>inosine + phosphate = alpha-D-ribose 1-phosphate + hypoxanthine</text>
        <dbReference type="Rhea" id="RHEA:27646"/>
        <dbReference type="ChEBI" id="CHEBI:17368"/>
        <dbReference type="ChEBI" id="CHEBI:17596"/>
        <dbReference type="ChEBI" id="CHEBI:43474"/>
        <dbReference type="ChEBI" id="CHEBI:57720"/>
        <dbReference type="EC" id="2.4.2.1"/>
    </reaction>
    <physiologicalReaction direction="left-to-right" evidence="1">
        <dbReference type="Rhea" id="RHEA:27647"/>
    </physiologicalReaction>
</comment>
<dbReference type="EMBL" id="JAMJEV010000002">
    <property type="protein sequence ID" value="MDO0821730.1"/>
    <property type="molecule type" value="Genomic_DNA"/>
</dbReference>
<comment type="similarity">
    <text evidence="3 11">Belongs to the purine nucleoside phosphorylase YfiH/LACC1 family.</text>
</comment>
<evidence type="ECO:0000256" key="11">
    <source>
        <dbReference type="RuleBase" id="RU361274"/>
    </source>
</evidence>
<dbReference type="SUPFAM" id="SSF64438">
    <property type="entry name" value="CNF1/YfiH-like putative cysteine hydrolases"/>
    <property type="match status" value="1"/>
</dbReference>
<dbReference type="CDD" id="cd16833">
    <property type="entry name" value="YfiH"/>
    <property type="match status" value="1"/>
</dbReference>